<evidence type="ECO:0000313" key="6">
    <source>
        <dbReference type="Proteomes" id="UP000054359"/>
    </source>
</evidence>
<dbReference type="AlphaFoldDB" id="A0A087T142"/>
<proteinExistence type="predicted"/>
<dbReference type="OrthoDB" id="7789829at2759"/>
<organism evidence="5 6">
    <name type="scientific">Stegodyphus mimosarum</name>
    <name type="common">African social velvet spider</name>
    <dbReference type="NCBI Taxonomy" id="407821"/>
    <lineage>
        <taxon>Eukaryota</taxon>
        <taxon>Metazoa</taxon>
        <taxon>Ecdysozoa</taxon>
        <taxon>Arthropoda</taxon>
        <taxon>Chelicerata</taxon>
        <taxon>Arachnida</taxon>
        <taxon>Araneae</taxon>
        <taxon>Araneomorphae</taxon>
        <taxon>Entelegynae</taxon>
        <taxon>Eresoidea</taxon>
        <taxon>Eresidae</taxon>
        <taxon>Stegodyphus</taxon>
    </lineage>
</organism>
<dbReference type="PROSITE" id="PS51257">
    <property type="entry name" value="PROKAR_LIPOPROTEIN"/>
    <property type="match status" value="1"/>
</dbReference>
<keyword evidence="2 3" id="KW-0193">Cuticle</keyword>
<evidence type="ECO:0000313" key="5">
    <source>
        <dbReference type="EMBL" id="KFM58831.1"/>
    </source>
</evidence>
<evidence type="ECO:0000256" key="1">
    <source>
        <dbReference type="ARBA" id="ARBA00002980"/>
    </source>
</evidence>
<dbReference type="GO" id="GO:0062129">
    <property type="term" value="C:chitin-based extracellular matrix"/>
    <property type="evidence" value="ECO:0007669"/>
    <property type="project" value="TreeGrafter"/>
</dbReference>
<feature type="chain" id="PRO_5001829303" evidence="4">
    <location>
        <begin position="19"/>
        <end position="157"/>
    </location>
</feature>
<dbReference type="PANTHER" id="PTHR10380">
    <property type="entry name" value="CUTICLE PROTEIN"/>
    <property type="match status" value="1"/>
</dbReference>
<dbReference type="EMBL" id="KK112917">
    <property type="protein sequence ID" value="KFM58831.1"/>
    <property type="molecule type" value="Genomic_DNA"/>
</dbReference>
<comment type="function">
    <text evidence="1">Component of the rigid cuticle of the spider.</text>
</comment>
<dbReference type="GO" id="GO:0008010">
    <property type="term" value="F:structural constituent of chitin-based larval cuticle"/>
    <property type="evidence" value="ECO:0007669"/>
    <property type="project" value="TreeGrafter"/>
</dbReference>
<reference evidence="5 6" key="1">
    <citation type="submission" date="2013-11" db="EMBL/GenBank/DDBJ databases">
        <title>Genome sequencing of Stegodyphus mimosarum.</title>
        <authorList>
            <person name="Bechsgaard J."/>
        </authorList>
    </citation>
    <scope>NUCLEOTIDE SEQUENCE [LARGE SCALE GENOMIC DNA]</scope>
</reference>
<dbReference type="Proteomes" id="UP000054359">
    <property type="component" value="Unassembled WGS sequence"/>
</dbReference>
<dbReference type="OMA" id="YAMPGIH"/>
<gene>
    <name evidence="5" type="ORF">X975_18240</name>
</gene>
<feature type="non-terminal residue" evidence="5">
    <location>
        <position position="157"/>
    </location>
</feature>
<feature type="signal peptide" evidence="4">
    <location>
        <begin position="1"/>
        <end position="18"/>
    </location>
</feature>
<dbReference type="PROSITE" id="PS51155">
    <property type="entry name" value="CHIT_BIND_RR_2"/>
    <property type="match status" value="1"/>
</dbReference>
<dbReference type="InterPro" id="IPR000618">
    <property type="entry name" value="Insect_cuticle"/>
</dbReference>
<keyword evidence="4" id="KW-0732">Signal</keyword>
<protein>
    <submittedName>
        <fullName evidence="5">Adult-specific rigid cuticular protein 12.6</fullName>
    </submittedName>
</protein>
<evidence type="ECO:0000256" key="4">
    <source>
        <dbReference type="SAM" id="SignalP"/>
    </source>
</evidence>
<evidence type="ECO:0000256" key="2">
    <source>
        <dbReference type="ARBA" id="ARBA00022460"/>
    </source>
</evidence>
<dbReference type="Pfam" id="PF00379">
    <property type="entry name" value="Chitin_bind_4"/>
    <property type="match status" value="1"/>
</dbReference>
<dbReference type="InterPro" id="IPR031311">
    <property type="entry name" value="CHIT_BIND_RR_consensus"/>
</dbReference>
<evidence type="ECO:0000256" key="3">
    <source>
        <dbReference type="PROSITE-ProRule" id="PRU00497"/>
    </source>
</evidence>
<sequence length="157" mass="16508">MKLVVLSALFCLIAAVSCEIDMQVDASGKYNFKYNTEDAGAHKREESGTGDGSVTGSFSYIDANGDLRKTDYKAGPGIGFQPSGDITVDKKTAEKAAELAALAPKAPVTESAEVKIPASPFTLPLYAMPGIHHTVPLAAPLTYAFPHHLALPLPYGA</sequence>
<dbReference type="InterPro" id="IPR050468">
    <property type="entry name" value="Cuticle_Struct_Prot"/>
</dbReference>
<keyword evidence="6" id="KW-1185">Reference proteome</keyword>
<dbReference type="PRINTS" id="PR00947">
    <property type="entry name" value="CUTICLE"/>
</dbReference>
<dbReference type="PROSITE" id="PS00233">
    <property type="entry name" value="CHIT_BIND_RR_1"/>
    <property type="match status" value="1"/>
</dbReference>
<name>A0A087T142_STEMI</name>
<accession>A0A087T142</accession>